<name>A0A0C5AEQ0_9CAUD</name>
<dbReference type="Proteomes" id="UP000032129">
    <property type="component" value="Segment"/>
</dbReference>
<evidence type="ECO:0000313" key="4">
    <source>
        <dbReference type="Proteomes" id="UP000032129"/>
    </source>
</evidence>
<evidence type="ECO:0000313" key="3">
    <source>
        <dbReference type="EMBL" id="AJK27749.1"/>
    </source>
</evidence>
<feature type="region of interest" description="Disordered" evidence="1">
    <location>
        <begin position="163"/>
        <end position="182"/>
    </location>
</feature>
<proteinExistence type="predicted"/>
<dbReference type="InterPro" id="IPR022225">
    <property type="entry name" value="Phage_tail_fibre_N"/>
</dbReference>
<dbReference type="GeneID" id="26629203"/>
<sequence length="411" mass="45209">MGAFGGLLMTTKGRNLQAKAQTGVELKYTRVGIGDGQLAGQSILALNKLINEKKTLPITKINIQTEGKAVVGTVLSNQDVTTGFYFREIGIFAQDPDEGEILYCYGNAGDNAEYIPPAGGADIVEKSIDVIVIVGNAQNVSAEIDKSLVYATLDDLEQAKKEAKQYTDEKSTEGKQYTDQKDAETLTEAKKYTDQKTVESTQSAKQYTEEKFAEGKQYTDQKDVETLNEAKKYADQKDSKTLSDAKQYTDQKVSGIYIPVKSVNGKTGNVTINASDVGAVTFFEMREELRKYAFLGEPRGQMEPSFQNGWYIQAGDVKGVCYYKDQFGYVFLYGTCEGGKTDFGTTLFNLPAGYRPSGIVRIGCVMINWEGYTRSIQFLGIYPSGDVIIESNGLPGKVTFSIFPSAFYGQR</sequence>
<gene>
    <name evidence="3" type="ORF">LILY_25</name>
</gene>
<dbReference type="EMBL" id="KP296792">
    <property type="protein sequence ID" value="AJK27749.1"/>
    <property type="molecule type" value="Genomic_DNA"/>
</dbReference>
<dbReference type="Pfam" id="PF12571">
    <property type="entry name" value="Phage_tail_fib"/>
    <property type="match status" value="1"/>
</dbReference>
<dbReference type="OrthoDB" id="3675at10239"/>
<feature type="domain" description="Phage tail fibre protein N-terminal" evidence="2">
    <location>
        <begin position="8"/>
        <end position="154"/>
    </location>
</feature>
<evidence type="ECO:0000259" key="2">
    <source>
        <dbReference type="Pfam" id="PF12571"/>
    </source>
</evidence>
<evidence type="ECO:0000256" key="1">
    <source>
        <dbReference type="SAM" id="MobiDB-lite"/>
    </source>
</evidence>
<dbReference type="RefSeq" id="YP_009202231.1">
    <property type="nucleotide sequence ID" value="NC_028841.1"/>
</dbReference>
<keyword evidence="4" id="KW-1185">Reference proteome</keyword>
<reference evidence="3 4" key="1">
    <citation type="journal article" date="2015" name="Genome Announc.">
        <title>Genome Sequences of Six Paenibacillus larvae Siphoviridae Phages.</title>
        <authorList>
            <person name="Carson S."/>
            <person name="Bruff E."/>
            <person name="DeFoor W."/>
            <person name="Dums J."/>
            <person name="Groth A."/>
            <person name="Hatfield T."/>
            <person name="Iyer A."/>
            <person name="Joshi K."/>
            <person name="McAdams S."/>
            <person name="Miles D."/>
            <person name="Miller D."/>
            <person name="Oufkir A."/>
            <person name="Raynor B."/>
            <person name="Riley S."/>
            <person name="Roland S."/>
            <person name="Rozier H."/>
            <person name="Talley S."/>
            <person name="Miller E.S."/>
        </authorList>
    </citation>
    <scope>NUCLEOTIDE SEQUENCE [LARGE SCALE GENOMIC DNA]</scope>
</reference>
<protein>
    <submittedName>
        <fullName evidence="3">Tail protein</fullName>
    </submittedName>
</protein>
<dbReference type="Gene3D" id="1.20.5.2280">
    <property type="match status" value="1"/>
</dbReference>
<dbReference type="KEGG" id="vg:26629203"/>
<accession>A0A0C5AEQ0</accession>
<organism evidence="3 4">
    <name type="scientific">Bacteriophage Lily</name>
    <dbReference type="NCBI Taxonomy" id="1589751"/>
    <lineage>
        <taxon>Viruses</taxon>
        <taxon>Duplodnaviria</taxon>
        <taxon>Heunggongvirae</taxon>
        <taxon>Uroviricota</taxon>
        <taxon>Caudoviricetes</taxon>
        <taxon>Lilyvirus</taxon>
        <taxon>Lilyvirus lily</taxon>
    </lineage>
</organism>